<dbReference type="AlphaFoldDB" id="A0A1F8CS08"/>
<keyword evidence="6" id="KW-0472">Membrane</keyword>
<dbReference type="EC" id="3.4.21.89" evidence="3 6"/>
<name>A0A1F8CS08_9BACT</name>
<dbReference type="Gene3D" id="2.10.109.10">
    <property type="entry name" value="Umud Fragment, subunit A"/>
    <property type="match status" value="1"/>
</dbReference>
<sequence>MLIKKLGSFFLETIQVIVFAVSIFLFVYLLILQPHKIKGASMEPNFHDGQYLLTDKLSYRLDNPHPGDVIVFKAPPSFKEEFIKRIIAQPEDTVKLEQNHLYVNNTLKTENYIPSSFYTYNGIALTEGQTLTLGTNEYFVMGDNREHSFDSRHFGIVERSKITGKAWFIYWPPSDIGIVPKAEEY</sequence>
<dbReference type="PANTHER" id="PTHR43390">
    <property type="entry name" value="SIGNAL PEPTIDASE I"/>
    <property type="match status" value="1"/>
</dbReference>
<dbReference type="GO" id="GO:0009003">
    <property type="term" value="F:signal peptidase activity"/>
    <property type="evidence" value="ECO:0007669"/>
    <property type="project" value="UniProtKB-EC"/>
</dbReference>
<comment type="caution">
    <text evidence="8">The sequence shown here is derived from an EMBL/GenBank/DDBJ whole genome shotgun (WGS) entry which is preliminary data.</text>
</comment>
<accession>A0A1F8CS08</accession>
<keyword evidence="6" id="KW-0812">Transmembrane</keyword>
<reference evidence="8 9" key="1">
    <citation type="journal article" date="2016" name="Nat. Commun.">
        <title>Thousands of microbial genomes shed light on interconnected biogeochemical processes in an aquifer system.</title>
        <authorList>
            <person name="Anantharaman K."/>
            <person name="Brown C.T."/>
            <person name="Hug L.A."/>
            <person name="Sharon I."/>
            <person name="Castelle C.J."/>
            <person name="Probst A.J."/>
            <person name="Thomas B.C."/>
            <person name="Singh A."/>
            <person name="Wilkins M.J."/>
            <person name="Karaoz U."/>
            <person name="Brodie E.L."/>
            <person name="Williams K.H."/>
            <person name="Hubbard S.S."/>
            <person name="Banfield J.F."/>
        </authorList>
    </citation>
    <scope>NUCLEOTIDE SEQUENCE [LARGE SCALE GENOMIC DNA]</scope>
</reference>
<dbReference type="Pfam" id="PF10502">
    <property type="entry name" value="Peptidase_S26"/>
    <property type="match status" value="1"/>
</dbReference>
<dbReference type="GO" id="GO:0016020">
    <property type="term" value="C:membrane"/>
    <property type="evidence" value="ECO:0007669"/>
    <property type="project" value="UniProtKB-SubCell"/>
</dbReference>
<evidence type="ECO:0000256" key="2">
    <source>
        <dbReference type="ARBA" id="ARBA00009370"/>
    </source>
</evidence>
<protein>
    <recommendedName>
        <fullName evidence="3 6">Signal peptidase I</fullName>
        <ecNumber evidence="3 6">3.4.21.89</ecNumber>
    </recommendedName>
</protein>
<dbReference type="GO" id="GO:0006465">
    <property type="term" value="P:signal peptide processing"/>
    <property type="evidence" value="ECO:0007669"/>
    <property type="project" value="InterPro"/>
</dbReference>
<evidence type="ECO:0000313" key="9">
    <source>
        <dbReference type="Proteomes" id="UP000178999"/>
    </source>
</evidence>
<evidence type="ECO:0000256" key="5">
    <source>
        <dbReference type="PIRSR" id="PIRSR600223-1"/>
    </source>
</evidence>
<dbReference type="STRING" id="1802538.A2382_03820"/>
<dbReference type="EMBL" id="MGHY01000020">
    <property type="protein sequence ID" value="OGM79094.1"/>
    <property type="molecule type" value="Genomic_DNA"/>
</dbReference>
<dbReference type="PANTHER" id="PTHR43390:SF1">
    <property type="entry name" value="CHLOROPLAST PROCESSING PEPTIDASE"/>
    <property type="match status" value="1"/>
</dbReference>
<dbReference type="InterPro" id="IPR000223">
    <property type="entry name" value="Pept_S26A_signal_pept_1"/>
</dbReference>
<evidence type="ECO:0000256" key="1">
    <source>
        <dbReference type="ARBA" id="ARBA00000677"/>
    </source>
</evidence>
<proteinExistence type="inferred from homology"/>
<keyword evidence="4 6" id="KW-0378">Hydrolase</keyword>
<evidence type="ECO:0000313" key="8">
    <source>
        <dbReference type="EMBL" id="OGM79094.1"/>
    </source>
</evidence>
<dbReference type="PROSITE" id="PS00761">
    <property type="entry name" value="SPASE_I_3"/>
    <property type="match status" value="1"/>
</dbReference>
<dbReference type="InterPro" id="IPR019533">
    <property type="entry name" value="Peptidase_S26"/>
</dbReference>
<evidence type="ECO:0000256" key="3">
    <source>
        <dbReference type="ARBA" id="ARBA00013208"/>
    </source>
</evidence>
<dbReference type="InterPro" id="IPR019758">
    <property type="entry name" value="Pept_S26A_signal_pept_1_CS"/>
</dbReference>
<comment type="subcellular location">
    <subcellularLocation>
        <location evidence="6">Membrane</location>
        <topology evidence="6">Single-pass type II membrane protein</topology>
    </subcellularLocation>
</comment>
<organism evidence="8 9">
    <name type="scientific">Candidatus Woesebacteria bacterium RIFOXYB1_FULL_38_16</name>
    <dbReference type="NCBI Taxonomy" id="1802538"/>
    <lineage>
        <taxon>Bacteria</taxon>
        <taxon>Candidatus Woeseibacteriota</taxon>
    </lineage>
</organism>
<dbReference type="Proteomes" id="UP000178999">
    <property type="component" value="Unassembled WGS sequence"/>
</dbReference>
<comment type="catalytic activity">
    <reaction evidence="1 6">
        <text>Cleavage of hydrophobic, N-terminal signal or leader sequences from secreted and periplasmic proteins.</text>
        <dbReference type="EC" id="3.4.21.89"/>
    </reaction>
</comment>
<dbReference type="NCBIfam" id="TIGR02227">
    <property type="entry name" value="sigpep_I_bact"/>
    <property type="match status" value="1"/>
</dbReference>
<keyword evidence="6" id="KW-1133">Transmembrane helix</keyword>
<dbReference type="GO" id="GO:0004252">
    <property type="term" value="F:serine-type endopeptidase activity"/>
    <property type="evidence" value="ECO:0007669"/>
    <property type="project" value="InterPro"/>
</dbReference>
<feature type="active site" evidence="5">
    <location>
        <position position="41"/>
    </location>
</feature>
<feature type="transmembrane region" description="Helical" evidence="6">
    <location>
        <begin position="6"/>
        <end position="32"/>
    </location>
</feature>
<dbReference type="SUPFAM" id="SSF51306">
    <property type="entry name" value="LexA/Signal peptidase"/>
    <property type="match status" value="1"/>
</dbReference>
<evidence type="ECO:0000259" key="7">
    <source>
        <dbReference type="Pfam" id="PF10502"/>
    </source>
</evidence>
<evidence type="ECO:0000256" key="6">
    <source>
        <dbReference type="RuleBase" id="RU362042"/>
    </source>
</evidence>
<keyword evidence="6" id="KW-0645">Protease</keyword>
<feature type="domain" description="Peptidase S26" evidence="7">
    <location>
        <begin position="12"/>
        <end position="171"/>
    </location>
</feature>
<gene>
    <name evidence="8" type="ORF">A2382_03820</name>
</gene>
<dbReference type="PRINTS" id="PR00727">
    <property type="entry name" value="LEADERPTASE"/>
</dbReference>
<comment type="similarity">
    <text evidence="2 6">Belongs to the peptidase S26 family.</text>
</comment>
<evidence type="ECO:0000256" key="4">
    <source>
        <dbReference type="ARBA" id="ARBA00022801"/>
    </source>
</evidence>
<dbReference type="InterPro" id="IPR036286">
    <property type="entry name" value="LexA/Signal_pep-like_sf"/>
</dbReference>
<feature type="active site" evidence="5">
    <location>
        <position position="84"/>
    </location>
</feature>
<dbReference type="CDD" id="cd06530">
    <property type="entry name" value="S26_SPase_I"/>
    <property type="match status" value="1"/>
</dbReference>